<organism evidence="15 16">
    <name type="scientific">Flaviaesturariibacter amylovorans</name>
    <dbReference type="NCBI Taxonomy" id="1084520"/>
    <lineage>
        <taxon>Bacteria</taxon>
        <taxon>Pseudomonadati</taxon>
        <taxon>Bacteroidota</taxon>
        <taxon>Chitinophagia</taxon>
        <taxon>Chitinophagales</taxon>
        <taxon>Chitinophagaceae</taxon>
        <taxon>Flaviaestuariibacter</taxon>
    </lineage>
</organism>
<evidence type="ECO:0000256" key="1">
    <source>
        <dbReference type="ARBA" id="ARBA00001526"/>
    </source>
</evidence>
<dbReference type="PANTHER" id="PTHR42951:SF4">
    <property type="entry name" value="ACYL-COENZYME A THIOESTERASE MBLAC2"/>
    <property type="match status" value="1"/>
</dbReference>
<protein>
    <recommendedName>
        <fullName evidence="6">beta-lactamase</fullName>
        <ecNumber evidence="6">3.5.2.6</ecNumber>
    </recommendedName>
</protein>
<feature type="domain" description="Metallo-beta-lactamase" evidence="14">
    <location>
        <begin position="50"/>
        <end position="227"/>
    </location>
</feature>
<accession>A0ABP8GGX3</accession>
<evidence type="ECO:0000256" key="11">
    <source>
        <dbReference type="ARBA" id="ARBA00022833"/>
    </source>
</evidence>
<feature type="chain" id="PRO_5047477008" description="beta-lactamase" evidence="13">
    <location>
        <begin position="27"/>
        <end position="300"/>
    </location>
</feature>
<keyword evidence="10" id="KW-0378">Hydrolase</keyword>
<dbReference type="Pfam" id="PF00753">
    <property type="entry name" value="Lactamase_B"/>
    <property type="match status" value="1"/>
</dbReference>
<keyword evidence="12" id="KW-0046">Antibiotic resistance</keyword>
<evidence type="ECO:0000256" key="7">
    <source>
        <dbReference type="ARBA" id="ARBA00022723"/>
    </source>
</evidence>
<evidence type="ECO:0000256" key="10">
    <source>
        <dbReference type="ARBA" id="ARBA00022801"/>
    </source>
</evidence>
<dbReference type="RefSeq" id="WP_345254114.1">
    <property type="nucleotide sequence ID" value="NZ_BAABGY010000005.1"/>
</dbReference>
<keyword evidence="16" id="KW-1185">Reference proteome</keyword>
<dbReference type="Proteomes" id="UP001501725">
    <property type="component" value="Unassembled WGS sequence"/>
</dbReference>
<evidence type="ECO:0000313" key="15">
    <source>
        <dbReference type="EMBL" id="GAA4324211.1"/>
    </source>
</evidence>
<evidence type="ECO:0000256" key="4">
    <source>
        <dbReference type="ARBA" id="ARBA00005250"/>
    </source>
</evidence>
<comment type="subcellular location">
    <subcellularLocation>
        <location evidence="3">Periplasm</location>
    </subcellularLocation>
</comment>
<evidence type="ECO:0000256" key="3">
    <source>
        <dbReference type="ARBA" id="ARBA00004418"/>
    </source>
</evidence>
<sequence length="300" mass="33349">MDRNAFLKNTALLAAGSLFFRQQALAAMFGRPAGTVRMLRNNVGIFTERGGTIGFCLDRGGVLAIDSQFPDTAAHFIEEIRKQSQAPFAYLLNTHHHGDHSGGNIAFKGLAGKVLAHQNAAANMRAVAEKAKTLEKQLLPDTTFDRKTRIRLGDEKLRGHYFGAAHTNGDAVYHFRKANIAHVGDLVFNRRHPFVDRAYGANMTHWIEVLNDIHKEFDNDTLFIFGHAAEGYEVTGSRADVLAFRDYLQRVLDFTRQEIAAGRTKEEFLKNTAIPGVTEWKGDGIVRPLTAAWDELTAGK</sequence>
<evidence type="ECO:0000256" key="2">
    <source>
        <dbReference type="ARBA" id="ARBA00001947"/>
    </source>
</evidence>
<dbReference type="SUPFAM" id="SSF56281">
    <property type="entry name" value="Metallo-hydrolase/oxidoreductase"/>
    <property type="match status" value="1"/>
</dbReference>
<reference evidence="16" key="1">
    <citation type="journal article" date="2019" name="Int. J. Syst. Evol. Microbiol.">
        <title>The Global Catalogue of Microorganisms (GCM) 10K type strain sequencing project: providing services to taxonomists for standard genome sequencing and annotation.</title>
        <authorList>
            <consortium name="The Broad Institute Genomics Platform"/>
            <consortium name="The Broad Institute Genome Sequencing Center for Infectious Disease"/>
            <person name="Wu L."/>
            <person name="Ma J."/>
        </authorList>
    </citation>
    <scope>NUCLEOTIDE SEQUENCE [LARGE SCALE GENOMIC DNA]</scope>
    <source>
        <strain evidence="16">JCM 17919</strain>
    </source>
</reference>
<evidence type="ECO:0000256" key="12">
    <source>
        <dbReference type="ARBA" id="ARBA00023251"/>
    </source>
</evidence>
<evidence type="ECO:0000256" key="6">
    <source>
        <dbReference type="ARBA" id="ARBA00012865"/>
    </source>
</evidence>
<keyword evidence="9" id="KW-0574">Periplasm</keyword>
<comment type="caution">
    <text evidence="15">The sequence shown here is derived from an EMBL/GenBank/DDBJ whole genome shotgun (WGS) entry which is preliminary data.</text>
</comment>
<proteinExistence type="inferred from homology"/>
<keyword evidence="11" id="KW-0862">Zinc</keyword>
<feature type="signal peptide" evidence="13">
    <location>
        <begin position="1"/>
        <end position="26"/>
    </location>
</feature>
<dbReference type="CDD" id="cd16282">
    <property type="entry name" value="metallo-hydrolase-like_MBL-fold"/>
    <property type="match status" value="1"/>
</dbReference>
<keyword evidence="7" id="KW-0479">Metal-binding</keyword>
<comment type="catalytic activity">
    <reaction evidence="1">
        <text>a beta-lactam + H2O = a substituted beta-amino acid</text>
        <dbReference type="Rhea" id="RHEA:20401"/>
        <dbReference type="ChEBI" id="CHEBI:15377"/>
        <dbReference type="ChEBI" id="CHEBI:35627"/>
        <dbReference type="ChEBI" id="CHEBI:140347"/>
        <dbReference type="EC" id="3.5.2.6"/>
    </reaction>
</comment>
<gene>
    <name evidence="15" type="ORF">GCM10023184_11460</name>
</gene>
<evidence type="ECO:0000256" key="5">
    <source>
        <dbReference type="ARBA" id="ARBA00011245"/>
    </source>
</evidence>
<dbReference type="EC" id="3.5.2.6" evidence="6"/>
<evidence type="ECO:0000256" key="8">
    <source>
        <dbReference type="ARBA" id="ARBA00022729"/>
    </source>
</evidence>
<comment type="similarity">
    <text evidence="4">Belongs to the metallo-beta-lactamase superfamily. Class-B beta-lactamase family.</text>
</comment>
<evidence type="ECO:0000256" key="13">
    <source>
        <dbReference type="SAM" id="SignalP"/>
    </source>
</evidence>
<dbReference type="InterPro" id="IPR001279">
    <property type="entry name" value="Metallo-B-lactamas"/>
</dbReference>
<keyword evidence="8 13" id="KW-0732">Signal</keyword>
<dbReference type="Gene3D" id="3.60.15.10">
    <property type="entry name" value="Ribonuclease Z/Hydroxyacylglutathione hydrolase-like"/>
    <property type="match status" value="1"/>
</dbReference>
<dbReference type="PANTHER" id="PTHR42951">
    <property type="entry name" value="METALLO-BETA-LACTAMASE DOMAIN-CONTAINING"/>
    <property type="match status" value="1"/>
</dbReference>
<comment type="cofactor">
    <cofactor evidence="2">
        <name>Zn(2+)</name>
        <dbReference type="ChEBI" id="CHEBI:29105"/>
    </cofactor>
</comment>
<dbReference type="InterPro" id="IPR050855">
    <property type="entry name" value="NDM-1-like"/>
</dbReference>
<evidence type="ECO:0000259" key="14">
    <source>
        <dbReference type="SMART" id="SM00849"/>
    </source>
</evidence>
<dbReference type="InterPro" id="IPR001018">
    <property type="entry name" value="Beta-lactamase_class-B_CS"/>
</dbReference>
<name>A0ABP8GGX3_9BACT</name>
<dbReference type="EMBL" id="BAABGY010000005">
    <property type="protein sequence ID" value="GAA4324211.1"/>
    <property type="molecule type" value="Genomic_DNA"/>
</dbReference>
<comment type="subunit">
    <text evidence="5">Monomer.</text>
</comment>
<evidence type="ECO:0000256" key="9">
    <source>
        <dbReference type="ARBA" id="ARBA00022764"/>
    </source>
</evidence>
<dbReference type="PROSITE" id="PS00743">
    <property type="entry name" value="BETA_LACTAMASE_B_1"/>
    <property type="match status" value="1"/>
</dbReference>
<dbReference type="InterPro" id="IPR036866">
    <property type="entry name" value="RibonucZ/Hydroxyglut_hydro"/>
</dbReference>
<evidence type="ECO:0000313" key="16">
    <source>
        <dbReference type="Proteomes" id="UP001501725"/>
    </source>
</evidence>
<dbReference type="SMART" id="SM00849">
    <property type="entry name" value="Lactamase_B"/>
    <property type="match status" value="1"/>
</dbReference>